<organism evidence="2 3">
    <name type="scientific">Cohnella zeiphila</name>
    <dbReference type="NCBI Taxonomy" id="2761120"/>
    <lineage>
        <taxon>Bacteria</taxon>
        <taxon>Bacillati</taxon>
        <taxon>Bacillota</taxon>
        <taxon>Bacilli</taxon>
        <taxon>Bacillales</taxon>
        <taxon>Paenibacillaceae</taxon>
        <taxon>Cohnella</taxon>
    </lineage>
</organism>
<gene>
    <name evidence="2" type="ORF">H7C18_07500</name>
</gene>
<feature type="chain" id="PRO_5039094471" description="Copper amine oxidase-like N-terminal domain-containing protein" evidence="1">
    <location>
        <begin position="26"/>
        <end position="418"/>
    </location>
</feature>
<evidence type="ECO:0000256" key="1">
    <source>
        <dbReference type="SAM" id="SignalP"/>
    </source>
</evidence>
<accession>A0A7X0VWA4</accession>
<reference evidence="2 3" key="1">
    <citation type="submission" date="2020-08" db="EMBL/GenBank/DDBJ databases">
        <title>Cohnella phylogeny.</title>
        <authorList>
            <person name="Dunlap C."/>
        </authorList>
    </citation>
    <scope>NUCLEOTIDE SEQUENCE [LARGE SCALE GENOMIC DNA]</scope>
    <source>
        <strain evidence="2 3">CBP 2801</strain>
    </source>
</reference>
<name>A0A7X0VWA4_9BACL</name>
<evidence type="ECO:0000313" key="2">
    <source>
        <dbReference type="EMBL" id="MBB6730748.1"/>
    </source>
</evidence>
<dbReference type="RefSeq" id="WP_185128419.1">
    <property type="nucleotide sequence ID" value="NZ_JACJVO010000009.1"/>
</dbReference>
<protein>
    <recommendedName>
        <fullName evidence="4">Copper amine oxidase-like N-terminal domain-containing protein</fullName>
    </recommendedName>
</protein>
<dbReference type="AlphaFoldDB" id="A0A7X0VWA4"/>
<keyword evidence="3" id="KW-1185">Reference proteome</keyword>
<feature type="signal peptide" evidence="1">
    <location>
        <begin position="1"/>
        <end position="25"/>
    </location>
</feature>
<keyword evidence="1" id="KW-0732">Signal</keyword>
<dbReference type="Proteomes" id="UP000564644">
    <property type="component" value="Unassembled WGS sequence"/>
</dbReference>
<proteinExistence type="predicted"/>
<dbReference type="EMBL" id="JACJVO010000009">
    <property type="protein sequence ID" value="MBB6730748.1"/>
    <property type="molecule type" value="Genomic_DNA"/>
</dbReference>
<sequence length="418" mass="46065">MALHKKSKRPIGPAIRVSLAAAALAAGVGQAAIAGPQAAAAGLSADDVYYSFTDARTGESFYNISRPLSDNARDDRVLMLGADGAWELLPESIQAVWQANRFDYASVYLKPGALKTFDGAYYDTASDELVDGNLYENSPNGKWGFKYIIHYGMFANPQIHGWYYSKRIAVLLKSNLNGVVRQIGDYPSQPEYFWLPDGTILEQRYSEQDSQNEVVRIDPASGQAKRLVLGSLRAYENGQNTFVFARNEPTRTPFLYDVGTGRIQAADKKEAAARIEKFRHRGSGASNPNQAEPPKVPADLDLDSLPVAPMTQRQQTEGTVIADGQRIQVPYLFFGLDRELYVPVLPLVDSLGWQTEKTSDSNSGEGYSFTIKTARHDIIANKENSQVLDGRLFVRLKDIQAAGYANFGIEWTPPAASH</sequence>
<evidence type="ECO:0000313" key="3">
    <source>
        <dbReference type="Proteomes" id="UP000564644"/>
    </source>
</evidence>
<comment type="caution">
    <text evidence="2">The sequence shown here is derived from an EMBL/GenBank/DDBJ whole genome shotgun (WGS) entry which is preliminary data.</text>
</comment>
<evidence type="ECO:0008006" key="4">
    <source>
        <dbReference type="Google" id="ProtNLM"/>
    </source>
</evidence>